<evidence type="ECO:0008006" key="3">
    <source>
        <dbReference type="Google" id="ProtNLM"/>
    </source>
</evidence>
<gene>
    <name evidence="1" type="ORF">OM33_18085</name>
</gene>
<evidence type="ECO:0000313" key="2">
    <source>
        <dbReference type="Proteomes" id="UP000030341"/>
    </source>
</evidence>
<dbReference type="RefSeq" id="WP_040135680.1">
    <property type="nucleotide sequence ID" value="NZ_CP009889.1"/>
</dbReference>
<dbReference type="KEGG" id="pseo:OM33_18085"/>
<reference evidence="1 2" key="1">
    <citation type="submission" date="2014-11" db="EMBL/GenBank/DDBJ databases">
        <title>Complete Genome Sequence of Pseudoalteromonas sp. Strain OCN003 Isolated from Kaneohe Bay, Oahu, Hawaii.</title>
        <authorList>
            <person name="Beurmann S."/>
            <person name="Videau P."/>
            <person name="Ushijima B."/>
            <person name="Smith A.M."/>
            <person name="Aeby G.S."/>
            <person name="Callahan S.M."/>
            <person name="Belcaid M."/>
        </authorList>
    </citation>
    <scope>NUCLEOTIDE SEQUENCE [LARGE SCALE GENOMIC DNA]</scope>
    <source>
        <strain evidence="1 2">OCN003</strain>
    </source>
</reference>
<organism evidence="1 2">
    <name type="scientific">Pseudoalteromonas piratica</name>
    <dbReference type="NCBI Taxonomy" id="1348114"/>
    <lineage>
        <taxon>Bacteria</taxon>
        <taxon>Pseudomonadati</taxon>
        <taxon>Pseudomonadota</taxon>
        <taxon>Gammaproteobacteria</taxon>
        <taxon>Alteromonadales</taxon>
        <taxon>Pseudoalteromonadaceae</taxon>
        <taxon>Pseudoalteromonas</taxon>
    </lineage>
</organism>
<accession>A0A0A7EKB1</accession>
<dbReference type="Proteomes" id="UP000030341">
    <property type="component" value="Chromosome 2"/>
</dbReference>
<dbReference type="HOGENOM" id="CLU_1915223_0_0_6"/>
<keyword evidence="2" id="KW-1185">Reference proteome</keyword>
<evidence type="ECO:0000313" key="1">
    <source>
        <dbReference type="EMBL" id="AIY66993.1"/>
    </source>
</evidence>
<dbReference type="EMBL" id="CP009889">
    <property type="protein sequence ID" value="AIY66993.1"/>
    <property type="molecule type" value="Genomic_DNA"/>
</dbReference>
<name>A0A0A7EKB1_9GAMM</name>
<protein>
    <recommendedName>
        <fullName evidence="3">STAS/SEC14 domain-containing protein</fullName>
    </recommendedName>
</protein>
<dbReference type="AlphaFoldDB" id="A0A0A7EKB1"/>
<sequence>MIEPIYQVTLKNNVIVVSISGDWDIQADIGYLTLLDETISRARHASWSIYADLRGWRVSDEVINYKHNNTIQLMRSNQCAECWLVDSHTQGKHIQHHVENAGIPFYKTTSELAALNWLRDKGFSLE</sequence>
<dbReference type="OrthoDB" id="6386511at2"/>
<dbReference type="eggNOG" id="ENOG50330QD">
    <property type="taxonomic scope" value="Bacteria"/>
</dbReference>
<proteinExistence type="predicted"/>